<evidence type="ECO:0000256" key="3">
    <source>
        <dbReference type="SAM" id="MobiDB-lite"/>
    </source>
</evidence>
<sequence>MFDTYLTITGNVLVAPTWRRTQRTQALVANFKVASTSRRFDRETGAWVDGDSLRVRVNCWRRLAEGVAASVMVGDPVVVVGRLYTRDWTDADGVNRTTYELEAVSVGHDLARGRSAFTRNRPVPGTSEVAGPEHDGRVRGESALAVPPPGGGRWVGPDGGDGYNPGRYGGGGSYARGVGAPEEGPVPDESPDDAVRALRGGGFAADGRREVHDGPRDHDPADADPLDDEPDDDGPAGPASAPGVTPVAGPWAASI</sequence>
<reference evidence="4" key="2">
    <citation type="submission" date="2020-09" db="EMBL/GenBank/DDBJ databases">
        <authorList>
            <person name="Sun Q."/>
            <person name="Ohkuma M."/>
        </authorList>
    </citation>
    <scope>NUCLEOTIDE SEQUENCE</scope>
    <source>
        <strain evidence="4">JCM 3091</strain>
    </source>
</reference>
<feature type="compositionally biased region" description="Acidic residues" evidence="3">
    <location>
        <begin position="222"/>
        <end position="234"/>
    </location>
</feature>
<dbReference type="InterPro" id="IPR012340">
    <property type="entry name" value="NA-bd_OB-fold"/>
</dbReference>
<feature type="compositionally biased region" description="Basic and acidic residues" evidence="3">
    <location>
        <begin position="206"/>
        <end position="221"/>
    </location>
</feature>
<keyword evidence="1 2" id="KW-0238">DNA-binding</keyword>
<evidence type="ECO:0000313" key="4">
    <source>
        <dbReference type="EMBL" id="GGK38408.1"/>
    </source>
</evidence>
<dbReference type="GO" id="GO:0003697">
    <property type="term" value="F:single-stranded DNA binding"/>
    <property type="evidence" value="ECO:0007669"/>
    <property type="project" value="InterPro"/>
</dbReference>
<dbReference type="InterPro" id="IPR000424">
    <property type="entry name" value="Primosome_PriB/ssb"/>
</dbReference>
<dbReference type="Pfam" id="PF00436">
    <property type="entry name" value="SSB"/>
    <property type="match status" value="1"/>
</dbReference>
<evidence type="ECO:0000313" key="5">
    <source>
        <dbReference type="Proteomes" id="UP000662200"/>
    </source>
</evidence>
<feature type="region of interest" description="Disordered" evidence="3">
    <location>
        <begin position="115"/>
        <end position="255"/>
    </location>
</feature>
<dbReference type="PROSITE" id="PS50935">
    <property type="entry name" value="SSB"/>
    <property type="match status" value="1"/>
</dbReference>
<keyword evidence="5" id="KW-1185">Reference proteome</keyword>
<evidence type="ECO:0008006" key="6">
    <source>
        <dbReference type="Google" id="ProtNLM"/>
    </source>
</evidence>
<organism evidence="4 5">
    <name type="scientific">Pilimelia terevasa</name>
    <dbReference type="NCBI Taxonomy" id="53372"/>
    <lineage>
        <taxon>Bacteria</taxon>
        <taxon>Bacillati</taxon>
        <taxon>Actinomycetota</taxon>
        <taxon>Actinomycetes</taxon>
        <taxon>Micromonosporales</taxon>
        <taxon>Micromonosporaceae</taxon>
        <taxon>Pilimelia</taxon>
    </lineage>
</organism>
<name>A0A8J3FJA3_9ACTN</name>
<gene>
    <name evidence="4" type="ORF">GCM10010124_34080</name>
</gene>
<reference evidence="4" key="1">
    <citation type="journal article" date="2014" name="Int. J. Syst. Evol. Microbiol.">
        <title>Complete genome sequence of Corynebacterium casei LMG S-19264T (=DSM 44701T), isolated from a smear-ripened cheese.</title>
        <authorList>
            <consortium name="US DOE Joint Genome Institute (JGI-PGF)"/>
            <person name="Walter F."/>
            <person name="Albersmeier A."/>
            <person name="Kalinowski J."/>
            <person name="Ruckert C."/>
        </authorList>
    </citation>
    <scope>NUCLEOTIDE SEQUENCE</scope>
    <source>
        <strain evidence="4">JCM 3091</strain>
    </source>
</reference>
<protein>
    <recommendedName>
        <fullName evidence="6">Single-stranded DNA-binding protein</fullName>
    </recommendedName>
</protein>
<dbReference type="EMBL" id="BMQC01000014">
    <property type="protein sequence ID" value="GGK38408.1"/>
    <property type="molecule type" value="Genomic_DNA"/>
</dbReference>
<dbReference type="Proteomes" id="UP000662200">
    <property type="component" value="Unassembled WGS sequence"/>
</dbReference>
<feature type="compositionally biased region" description="Gly residues" evidence="3">
    <location>
        <begin position="151"/>
        <end position="174"/>
    </location>
</feature>
<evidence type="ECO:0000256" key="1">
    <source>
        <dbReference type="ARBA" id="ARBA00023125"/>
    </source>
</evidence>
<feature type="compositionally biased region" description="Low complexity" evidence="3">
    <location>
        <begin position="235"/>
        <end position="255"/>
    </location>
</feature>
<feature type="compositionally biased region" description="Basic and acidic residues" evidence="3">
    <location>
        <begin position="131"/>
        <end position="140"/>
    </location>
</feature>
<dbReference type="AlphaFoldDB" id="A0A8J3FJA3"/>
<dbReference type="SUPFAM" id="SSF50249">
    <property type="entry name" value="Nucleic acid-binding proteins"/>
    <property type="match status" value="1"/>
</dbReference>
<evidence type="ECO:0000256" key="2">
    <source>
        <dbReference type="PROSITE-ProRule" id="PRU00252"/>
    </source>
</evidence>
<dbReference type="CDD" id="cd04496">
    <property type="entry name" value="SSB_OBF"/>
    <property type="match status" value="1"/>
</dbReference>
<dbReference type="Gene3D" id="2.40.50.140">
    <property type="entry name" value="Nucleic acid-binding proteins"/>
    <property type="match status" value="1"/>
</dbReference>
<dbReference type="RefSeq" id="WP_189115340.1">
    <property type="nucleotide sequence ID" value="NZ_BMQC01000014.1"/>
</dbReference>
<accession>A0A8J3FJA3</accession>
<proteinExistence type="predicted"/>
<comment type="caution">
    <text evidence="4">The sequence shown here is derived from an EMBL/GenBank/DDBJ whole genome shotgun (WGS) entry which is preliminary data.</text>
</comment>